<dbReference type="InterPro" id="IPR037923">
    <property type="entry name" value="HTH-like"/>
</dbReference>
<keyword evidence="1" id="KW-0805">Transcription regulation</keyword>
<dbReference type="SUPFAM" id="SSF46689">
    <property type="entry name" value="Homeodomain-like"/>
    <property type="match status" value="2"/>
</dbReference>
<dbReference type="PROSITE" id="PS01124">
    <property type="entry name" value="HTH_ARAC_FAMILY_2"/>
    <property type="match status" value="1"/>
</dbReference>
<evidence type="ECO:0000259" key="4">
    <source>
        <dbReference type="PROSITE" id="PS01124"/>
    </source>
</evidence>
<dbReference type="SMART" id="SM00342">
    <property type="entry name" value="HTH_ARAC"/>
    <property type="match status" value="1"/>
</dbReference>
<protein>
    <submittedName>
        <fullName evidence="5">Helix-turn-helix domain-containing protein</fullName>
    </submittedName>
</protein>
<evidence type="ECO:0000256" key="2">
    <source>
        <dbReference type="ARBA" id="ARBA00023125"/>
    </source>
</evidence>
<dbReference type="RefSeq" id="WP_153738723.1">
    <property type="nucleotide sequence ID" value="NZ_WJNG01000027.1"/>
</dbReference>
<dbReference type="PANTHER" id="PTHR43280">
    <property type="entry name" value="ARAC-FAMILY TRANSCRIPTIONAL REGULATOR"/>
    <property type="match status" value="1"/>
</dbReference>
<dbReference type="InterPro" id="IPR003313">
    <property type="entry name" value="AraC-bd"/>
</dbReference>
<dbReference type="Gene3D" id="2.60.120.10">
    <property type="entry name" value="Jelly Rolls"/>
    <property type="match status" value="1"/>
</dbReference>
<dbReference type="AlphaFoldDB" id="A0A6A8DHE5"/>
<dbReference type="EMBL" id="WJNG01000027">
    <property type="protein sequence ID" value="MRH45128.1"/>
    <property type="molecule type" value="Genomic_DNA"/>
</dbReference>
<dbReference type="OrthoDB" id="2713997at2"/>
<keyword evidence="2" id="KW-0238">DNA-binding</keyword>
<dbReference type="InterPro" id="IPR014710">
    <property type="entry name" value="RmlC-like_jellyroll"/>
</dbReference>
<proteinExistence type="predicted"/>
<gene>
    <name evidence="5" type="ORF">GH741_21100</name>
</gene>
<dbReference type="InterPro" id="IPR018060">
    <property type="entry name" value="HTH_AraC"/>
</dbReference>
<dbReference type="PRINTS" id="PR00032">
    <property type="entry name" value="HTHARAC"/>
</dbReference>
<dbReference type="PANTHER" id="PTHR43280:SF28">
    <property type="entry name" value="HTH-TYPE TRANSCRIPTIONAL ACTIVATOR RHAS"/>
    <property type="match status" value="1"/>
</dbReference>
<dbReference type="Gene3D" id="1.10.10.60">
    <property type="entry name" value="Homeodomain-like"/>
    <property type="match status" value="2"/>
</dbReference>
<dbReference type="GO" id="GO:0043565">
    <property type="term" value="F:sequence-specific DNA binding"/>
    <property type="evidence" value="ECO:0007669"/>
    <property type="project" value="InterPro"/>
</dbReference>
<dbReference type="Pfam" id="PF02311">
    <property type="entry name" value="AraC_binding"/>
    <property type="match status" value="1"/>
</dbReference>
<dbReference type="Proteomes" id="UP000799092">
    <property type="component" value="Unassembled WGS sequence"/>
</dbReference>
<evidence type="ECO:0000313" key="6">
    <source>
        <dbReference type="Proteomes" id="UP000799092"/>
    </source>
</evidence>
<evidence type="ECO:0000256" key="1">
    <source>
        <dbReference type="ARBA" id="ARBA00023015"/>
    </source>
</evidence>
<keyword evidence="3" id="KW-0804">Transcription</keyword>
<keyword evidence="6" id="KW-1185">Reference proteome</keyword>
<dbReference type="InterPro" id="IPR009057">
    <property type="entry name" value="Homeodomain-like_sf"/>
</dbReference>
<dbReference type="SUPFAM" id="SSF51215">
    <property type="entry name" value="Regulatory protein AraC"/>
    <property type="match status" value="1"/>
</dbReference>
<dbReference type="PROSITE" id="PS00041">
    <property type="entry name" value="HTH_ARAC_FAMILY_1"/>
    <property type="match status" value="1"/>
</dbReference>
<comment type="caution">
    <text evidence="5">The sequence shown here is derived from an EMBL/GenBank/DDBJ whole genome shotgun (WGS) entry which is preliminary data.</text>
</comment>
<evidence type="ECO:0000256" key="3">
    <source>
        <dbReference type="ARBA" id="ARBA00023163"/>
    </source>
</evidence>
<name>A0A6A8DHE5_9BACI</name>
<dbReference type="InterPro" id="IPR018062">
    <property type="entry name" value="HTH_AraC-typ_CS"/>
</dbReference>
<dbReference type="Pfam" id="PF12833">
    <property type="entry name" value="HTH_18"/>
    <property type="match status" value="1"/>
</dbReference>
<evidence type="ECO:0000313" key="5">
    <source>
        <dbReference type="EMBL" id="MRH45128.1"/>
    </source>
</evidence>
<reference evidence="5" key="1">
    <citation type="submission" date="2019-11" db="EMBL/GenBank/DDBJ databases">
        <authorList>
            <person name="Li J."/>
        </authorList>
    </citation>
    <scope>NUCLEOTIDE SEQUENCE</scope>
    <source>
        <strain evidence="5">B6B</strain>
    </source>
</reference>
<accession>A0A6A8DHE5</accession>
<feature type="domain" description="HTH araC/xylS-type" evidence="4">
    <location>
        <begin position="198"/>
        <end position="297"/>
    </location>
</feature>
<sequence>MIFVFHPYILKTASQKGMACVNEPLVVGYRFRGNKFDINYHSHLEHYEIYFFHAGSCRYLINNQIYDLSPGDILLMDGKTLHKPNVDPSSEYVRSVVHFSPQWIQGVLTELKSLNLLEVFEKLHHCLIRTNENEESKRLEHIIWRLTELQNNFKRYNTQVEAEMKVLVIEMLIIVNRIGQVDSKKILSSRTEKTEHAENIAAYIQNHFMEKLTLDELAEALNLSKSYVSHVFKEMTGFTVMEFLMGCRLTQVKFLLEMEPNKPLKDVAYESGFESVSHFSRYFKEKVGVTAKEYRSVRSKISN</sequence>
<dbReference type="GO" id="GO:0003700">
    <property type="term" value="F:DNA-binding transcription factor activity"/>
    <property type="evidence" value="ECO:0007669"/>
    <property type="project" value="InterPro"/>
</dbReference>
<dbReference type="InterPro" id="IPR020449">
    <property type="entry name" value="Tscrpt_reg_AraC-type_HTH"/>
</dbReference>
<organism evidence="5 6">
    <name type="scientific">Aquibacillus halophilus</name>
    <dbReference type="NCBI Taxonomy" id="930132"/>
    <lineage>
        <taxon>Bacteria</taxon>
        <taxon>Bacillati</taxon>
        <taxon>Bacillota</taxon>
        <taxon>Bacilli</taxon>
        <taxon>Bacillales</taxon>
        <taxon>Bacillaceae</taxon>
        <taxon>Aquibacillus</taxon>
    </lineage>
</organism>